<dbReference type="InterPro" id="IPR045540">
    <property type="entry name" value="YegS/DAGK_C"/>
</dbReference>
<dbReference type="SMART" id="SM00046">
    <property type="entry name" value="DAGKc"/>
    <property type="match status" value="1"/>
</dbReference>
<keyword evidence="7" id="KW-1185">Reference proteome</keyword>
<dbReference type="Gene3D" id="2.60.200.40">
    <property type="match status" value="1"/>
</dbReference>
<dbReference type="InterPro" id="IPR016064">
    <property type="entry name" value="NAD/diacylglycerol_kinase_sf"/>
</dbReference>
<dbReference type="EMBL" id="BAAAFI010000007">
    <property type="protein sequence ID" value="GAA0878827.1"/>
    <property type="molecule type" value="Genomic_DNA"/>
</dbReference>
<dbReference type="CDD" id="cd03128">
    <property type="entry name" value="GAT_1"/>
    <property type="match status" value="1"/>
</dbReference>
<evidence type="ECO:0000256" key="2">
    <source>
        <dbReference type="ARBA" id="ARBA00022741"/>
    </source>
</evidence>
<evidence type="ECO:0000313" key="7">
    <source>
        <dbReference type="Proteomes" id="UP001500469"/>
    </source>
</evidence>
<dbReference type="PANTHER" id="PTHR12358">
    <property type="entry name" value="SPHINGOSINE KINASE"/>
    <property type="match status" value="1"/>
</dbReference>
<dbReference type="Pfam" id="PF00781">
    <property type="entry name" value="DAGK_cat"/>
    <property type="match status" value="1"/>
</dbReference>
<sequence length="303" mass="34118">MKIILLYNPSAGTEDFNLLEVIGSLERQGASVIAQNTKDEGYQEVFKLNYDLVIVAGGDGTVEKILLDLYDSKIPISLLPNGNANNIAGSLGIVGFYPDTVKHFKEENFSKLSVGLFETAEHKGRFIEGVGWGLFTALLQQIDRGKKKEGSKEDKVDFGSKHLRKLPKELPVQEYEIEIDGKDYSGKYLWIEVLNTRQLGPQLVLAPDADHSDDELDVMLVREDQMEELRDFLKAHEKEDVVSPFETIKAKKISVKTHLPFHVDDSVFEHQSLYEGTPKVSISLQKHQLTFLQTDPNSSKKKN</sequence>
<dbReference type="PANTHER" id="PTHR12358:SF54">
    <property type="entry name" value="SPHINGOSINE KINASE RELATED PROTEIN"/>
    <property type="match status" value="1"/>
</dbReference>
<evidence type="ECO:0000259" key="5">
    <source>
        <dbReference type="PROSITE" id="PS50146"/>
    </source>
</evidence>
<dbReference type="Gene3D" id="3.40.50.10330">
    <property type="entry name" value="Probable inorganic polyphosphate/atp-NAD kinase, domain 1"/>
    <property type="match status" value="1"/>
</dbReference>
<dbReference type="PROSITE" id="PS50146">
    <property type="entry name" value="DAGK"/>
    <property type="match status" value="1"/>
</dbReference>
<keyword evidence="3 6" id="KW-0418">Kinase</keyword>
<comment type="caution">
    <text evidence="6">The sequence shown here is derived from an EMBL/GenBank/DDBJ whole genome shotgun (WGS) entry which is preliminary data.</text>
</comment>
<gene>
    <name evidence="6" type="ORF">GCM10009119_17950</name>
</gene>
<reference evidence="7" key="1">
    <citation type="journal article" date="2019" name="Int. J. Syst. Evol. Microbiol.">
        <title>The Global Catalogue of Microorganisms (GCM) 10K type strain sequencing project: providing services to taxonomists for standard genome sequencing and annotation.</title>
        <authorList>
            <consortium name="The Broad Institute Genomics Platform"/>
            <consortium name="The Broad Institute Genome Sequencing Center for Infectious Disease"/>
            <person name="Wu L."/>
            <person name="Ma J."/>
        </authorList>
    </citation>
    <scope>NUCLEOTIDE SEQUENCE [LARGE SCALE GENOMIC DNA]</scope>
    <source>
        <strain evidence="7">JCM 16112</strain>
    </source>
</reference>
<keyword evidence="4" id="KW-0067">ATP-binding</keyword>
<protein>
    <submittedName>
        <fullName evidence="6">Diacylglycerol kinase family lipid kinase</fullName>
    </submittedName>
</protein>
<accession>A0ABP3YCI7</accession>
<organism evidence="6 7">
    <name type="scientific">Algoriphagus jejuensis</name>
    <dbReference type="NCBI Taxonomy" id="419934"/>
    <lineage>
        <taxon>Bacteria</taxon>
        <taxon>Pseudomonadati</taxon>
        <taxon>Bacteroidota</taxon>
        <taxon>Cytophagia</taxon>
        <taxon>Cytophagales</taxon>
        <taxon>Cyclobacteriaceae</taxon>
        <taxon>Algoriphagus</taxon>
    </lineage>
</organism>
<evidence type="ECO:0000256" key="4">
    <source>
        <dbReference type="ARBA" id="ARBA00022840"/>
    </source>
</evidence>
<feature type="domain" description="DAGKc" evidence="5">
    <location>
        <begin position="1"/>
        <end position="121"/>
    </location>
</feature>
<keyword evidence="2" id="KW-0547">Nucleotide-binding</keyword>
<dbReference type="GO" id="GO:0016301">
    <property type="term" value="F:kinase activity"/>
    <property type="evidence" value="ECO:0007669"/>
    <property type="project" value="UniProtKB-KW"/>
</dbReference>
<dbReference type="Pfam" id="PF19279">
    <property type="entry name" value="YegS_C"/>
    <property type="match status" value="1"/>
</dbReference>
<name>A0ABP3YCI7_9BACT</name>
<dbReference type="Proteomes" id="UP001500469">
    <property type="component" value="Unassembled WGS sequence"/>
</dbReference>
<dbReference type="RefSeq" id="WP_343850594.1">
    <property type="nucleotide sequence ID" value="NZ_BAAAFI010000007.1"/>
</dbReference>
<evidence type="ECO:0000313" key="6">
    <source>
        <dbReference type="EMBL" id="GAA0878827.1"/>
    </source>
</evidence>
<keyword evidence="1" id="KW-0808">Transferase</keyword>
<dbReference type="SUPFAM" id="SSF111331">
    <property type="entry name" value="NAD kinase/diacylglycerol kinase-like"/>
    <property type="match status" value="1"/>
</dbReference>
<evidence type="ECO:0000256" key="1">
    <source>
        <dbReference type="ARBA" id="ARBA00022679"/>
    </source>
</evidence>
<dbReference type="InterPro" id="IPR001206">
    <property type="entry name" value="Diacylglycerol_kinase_cat_dom"/>
</dbReference>
<dbReference type="InterPro" id="IPR050187">
    <property type="entry name" value="Lipid_Phosphate_FormReg"/>
</dbReference>
<evidence type="ECO:0000256" key="3">
    <source>
        <dbReference type="ARBA" id="ARBA00022777"/>
    </source>
</evidence>
<dbReference type="InterPro" id="IPR017438">
    <property type="entry name" value="ATP-NAD_kinase_N"/>
</dbReference>
<proteinExistence type="predicted"/>